<dbReference type="InterPro" id="IPR050143">
    <property type="entry name" value="TRIM/RBCC"/>
</dbReference>
<proteinExistence type="predicted"/>
<dbReference type="Pfam" id="PF13765">
    <property type="entry name" value="PRY"/>
    <property type="match status" value="1"/>
</dbReference>
<gene>
    <name evidence="3" type="primary">EIF4A2</name>
</gene>
<dbReference type="SMART" id="SM00449">
    <property type="entry name" value="SPRY"/>
    <property type="match status" value="1"/>
</dbReference>
<organism evidence="3 4">
    <name type="scientific">Esox lucius</name>
    <name type="common">Northern pike</name>
    <dbReference type="NCBI Taxonomy" id="8010"/>
    <lineage>
        <taxon>Eukaryota</taxon>
        <taxon>Metazoa</taxon>
        <taxon>Chordata</taxon>
        <taxon>Craniata</taxon>
        <taxon>Vertebrata</taxon>
        <taxon>Euteleostomi</taxon>
        <taxon>Actinopterygii</taxon>
        <taxon>Neopterygii</taxon>
        <taxon>Teleostei</taxon>
        <taxon>Protacanthopterygii</taxon>
        <taxon>Esociformes</taxon>
        <taxon>Esocidae</taxon>
        <taxon>Esox</taxon>
    </lineage>
</organism>
<dbReference type="InterPro" id="IPR001870">
    <property type="entry name" value="B30.2/SPRY"/>
</dbReference>
<dbReference type="InterPro" id="IPR006574">
    <property type="entry name" value="PRY"/>
</dbReference>
<keyword evidence="1" id="KW-0732">Signal</keyword>
<dbReference type="InterPro" id="IPR003877">
    <property type="entry name" value="SPRY_dom"/>
</dbReference>
<sequence>MLPKSKKTLNASLYCLVFVVCLACTANADQEDNDDEEDDLMYEYRMKQDRHTCGSGQTGQYPFCKDQAIHHNVYTGDECGEAELEEVMVEMQLMIQDREELIEEIFQLTKITEKNVEREKEDTVLFLADMARFVENTYLEAIEEINVKHQEATQLAVKQIQKLREEISTIHERRTTLKQLSDTKDHLKVLQMFPSLCSPPATIDWSGISVHSDPSVGATGRGVEKLREALNSEENRVSSAELVRIKSCAVDVTFDPDTAHPNLIISEDRKQVRTGYIQQNVNDNPQRFDQYLIVLGKEGFTSGKFYYEVQVEGKTIWYLGVAIESIDRKGNITLSPEHGYLVLHLREEYFAAGDGTIIRSQSQNLKKVGIYIDYERGQVSFYDVNNRSHIHSFTGYTISEKLYPFFSPGVIIDEENSAPMVITPVEKQLSINVPT</sequence>
<feature type="chain" id="PRO_5044318464" description="B30.2/SPRY domain-containing protein" evidence="1">
    <location>
        <begin position="29"/>
        <end position="435"/>
    </location>
</feature>
<evidence type="ECO:0000313" key="4">
    <source>
        <dbReference type="Proteomes" id="UP000265140"/>
    </source>
</evidence>
<dbReference type="InterPro" id="IPR013320">
    <property type="entry name" value="ConA-like_dom_sf"/>
</dbReference>
<accession>A0AAY5L9U1</accession>
<dbReference type="Pfam" id="PF00622">
    <property type="entry name" value="SPRY"/>
    <property type="match status" value="1"/>
</dbReference>
<protein>
    <recommendedName>
        <fullName evidence="2">B30.2/SPRY domain-containing protein</fullName>
    </recommendedName>
</protein>
<reference evidence="3" key="3">
    <citation type="submission" date="2025-09" db="UniProtKB">
        <authorList>
            <consortium name="Ensembl"/>
        </authorList>
    </citation>
    <scope>IDENTIFICATION</scope>
</reference>
<dbReference type="PRINTS" id="PR01407">
    <property type="entry name" value="BUTYPHLNCDUF"/>
</dbReference>
<reference evidence="3 4" key="1">
    <citation type="submission" date="2020-02" db="EMBL/GenBank/DDBJ databases">
        <title>Esox lucius (northern pike) genome, fEsoLuc1, primary haplotype.</title>
        <authorList>
            <person name="Myers G."/>
            <person name="Karagic N."/>
            <person name="Meyer A."/>
            <person name="Pippel M."/>
            <person name="Reichard M."/>
            <person name="Winkler S."/>
            <person name="Tracey A."/>
            <person name="Sims Y."/>
            <person name="Howe K."/>
            <person name="Rhie A."/>
            <person name="Formenti G."/>
            <person name="Durbin R."/>
            <person name="Fedrigo O."/>
            <person name="Jarvis E.D."/>
        </authorList>
    </citation>
    <scope>NUCLEOTIDE SEQUENCE [LARGE SCALE GENOMIC DNA]</scope>
</reference>
<evidence type="ECO:0000259" key="2">
    <source>
        <dbReference type="PROSITE" id="PS50188"/>
    </source>
</evidence>
<feature type="signal peptide" evidence="1">
    <location>
        <begin position="1"/>
        <end position="28"/>
    </location>
</feature>
<name>A0AAY5L9U1_ESOLU</name>
<keyword evidence="4" id="KW-1185">Reference proteome</keyword>
<dbReference type="FunFam" id="2.60.120.920:FF:000004">
    <property type="entry name" value="Butyrophilin subfamily 1 member A1"/>
    <property type="match status" value="1"/>
</dbReference>
<dbReference type="Proteomes" id="UP000265140">
    <property type="component" value="Chromosome 19"/>
</dbReference>
<evidence type="ECO:0000313" key="3">
    <source>
        <dbReference type="Ensembl" id="ENSELUP00000097260.1"/>
    </source>
</evidence>
<feature type="domain" description="B30.2/SPRY" evidence="2">
    <location>
        <begin position="232"/>
        <end position="425"/>
    </location>
</feature>
<dbReference type="InterPro" id="IPR043136">
    <property type="entry name" value="B30.2/SPRY_sf"/>
</dbReference>
<dbReference type="PROSITE" id="PS50188">
    <property type="entry name" value="B302_SPRY"/>
    <property type="match status" value="1"/>
</dbReference>
<dbReference type="Ensembl" id="ENSELUT00000096029.1">
    <property type="protein sequence ID" value="ENSELUP00000097260.1"/>
    <property type="gene ID" value="ENSELUG00000043280.1"/>
</dbReference>
<dbReference type="SUPFAM" id="SSF49899">
    <property type="entry name" value="Concanavalin A-like lectins/glucanases"/>
    <property type="match status" value="1"/>
</dbReference>
<dbReference type="CDD" id="cd13733">
    <property type="entry name" value="SPRY_PRY_C-I_1"/>
    <property type="match status" value="1"/>
</dbReference>
<dbReference type="SMART" id="SM00589">
    <property type="entry name" value="PRY"/>
    <property type="match status" value="1"/>
</dbReference>
<dbReference type="GeneTree" id="ENSGT01040000240385"/>
<dbReference type="AlphaFoldDB" id="A0AAY5L9U1"/>
<dbReference type="PANTHER" id="PTHR24103">
    <property type="entry name" value="E3 UBIQUITIN-PROTEIN LIGASE TRIM"/>
    <property type="match status" value="1"/>
</dbReference>
<dbReference type="Pfam" id="PF25600">
    <property type="entry name" value="TRIM_CC"/>
    <property type="match status" value="1"/>
</dbReference>
<evidence type="ECO:0000256" key="1">
    <source>
        <dbReference type="SAM" id="SignalP"/>
    </source>
</evidence>
<reference evidence="3" key="2">
    <citation type="submission" date="2025-08" db="UniProtKB">
        <authorList>
            <consortium name="Ensembl"/>
        </authorList>
    </citation>
    <scope>IDENTIFICATION</scope>
</reference>
<dbReference type="InterPro" id="IPR058030">
    <property type="entry name" value="TRIM8/14/16/25/29/45/65_CC"/>
</dbReference>
<dbReference type="InterPro" id="IPR003879">
    <property type="entry name" value="Butyrophylin_SPRY"/>
</dbReference>
<dbReference type="Gene3D" id="2.60.120.920">
    <property type="match status" value="1"/>
</dbReference>